<sequence length="148" mass="16721">MQGKARKVVQAILYEVIAVACVAPALSLMFDAGMAHSTVLSILMSAIAMSWNMGYNWAFERWEARQDKRSRTFLRRLLHALGFEGGLVLILLPLVAYWMDISLWAALLTNLALFLFFFVYAFVFQWGFDKVFDVPVSAQEAREGSQGC</sequence>
<evidence type="ECO:0000313" key="3">
    <source>
        <dbReference type="EMBL" id="ORL59930.1"/>
    </source>
</evidence>
<feature type="domain" description="Chlorhexidine efflux transporter" evidence="2">
    <location>
        <begin position="71"/>
        <end position="133"/>
    </location>
</feature>
<name>A0A1X0ZP31_PSEPU</name>
<proteinExistence type="predicted"/>
<evidence type="ECO:0000313" key="4">
    <source>
        <dbReference type="Proteomes" id="UP000193675"/>
    </source>
</evidence>
<evidence type="ECO:0000259" key="2">
    <source>
        <dbReference type="Pfam" id="PF05232"/>
    </source>
</evidence>
<protein>
    <recommendedName>
        <fullName evidence="2">Chlorhexidine efflux transporter domain-containing protein</fullName>
    </recommendedName>
</protein>
<dbReference type="Proteomes" id="UP000193675">
    <property type="component" value="Unassembled WGS sequence"/>
</dbReference>
<feature type="transmembrane region" description="Helical" evidence="1">
    <location>
        <begin position="36"/>
        <end position="57"/>
    </location>
</feature>
<dbReference type="Pfam" id="PF05232">
    <property type="entry name" value="BTP"/>
    <property type="match status" value="2"/>
</dbReference>
<dbReference type="NCBIfam" id="NF033664">
    <property type="entry name" value="PACE_transport"/>
    <property type="match status" value="1"/>
</dbReference>
<comment type="caution">
    <text evidence="3">The sequence shown here is derived from an EMBL/GenBank/DDBJ whole genome shotgun (WGS) entry which is preliminary data.</text>
</comment>
<feature type="transmembrane region" description="Helical" evidence="1">
    <location>
        <begin position="104"/>
        <end position="123"/>
    </location>
</feature>
<dbReference type="RefSeq" id="WP_084858952.1">
    <property type="nucleotide sequence ID" value="NZ_JAOTEI010000006.1"/>
</dbReference>
<feature type="domain" description="Chlorhexidine efflux transporter" evidence="2">
    <location>
        <begin position="5"/>
        <end position="65"/>
    </location>
</feature>
<dbReference type="AlphaFoldDB" id="A0A1X0ZP31"/>
<keyword evidence="1" id="KW-0472">Membrane</keyword>
<dbReference type="InterPro" id="IPR007896">
    <property type="entry name" value="BTP_bacteria"/>
</dbReference>
<feature type="transmembrane region" description="Helical" evidence="1">
    <location>
        <begin position="77"/>
        <end position="98"/>
    </location>
</feature>
<feature type="transmembrane region" description="Helical" evidence="1">
    <location>
        <begin position="12"/>
        <end position="30"/>
    </location>
</feature>
<organism evidence="3 4">
    <name type="scientific">Pseudomonas putida</name>
    <name type="common">Arthrobacter siderocapsulatus</name>
    <dbReference type="NCBI Taxonomy" id="303"/>
    <lineage>
        <taxon>Bacteria</taxon>
        <taxon>Pseudomonadati</taxon>
        <taxon>Pseudomonadota</taxon>
        <taxon>Gammaproteobacteria</taxon>
        <taxon>Pseudomonadales</taxon>
        <taxon>Pseudomonadaceae</taxon>
        <taxon>Pseudomonas</taxon>
    </lineage>
</organism>
<evidence type="ECO:0000256" key="1">
    <source>
        <dbReference type="SAM" id="Phobius"/>
    </source>
</evidence>
<reference evidence="3 4" key="1">
    <citation type="submission" date="2017-04" db="EMBL/GenBank/DDBJ databases">
        <title>Presence of VIM-2 positive Pseudomonas species in chickens and their surrounding environment.</title>
        <authorList>
            <person name="Zhang R."/>
        </authorList>
    </citation>
    <scope>NUCLEOTIDE SEQUENCE [LARGE SCALE GENOMIC DNA]</scope>
    <source>
        <strain evidence="3 4">DZ-C18</strain>
    </source>
</reference>
<gene>
    <name evidence="3" type="ORF">B7H17_23365</name>
</gene>
<keyword evidence="1" id="KW-0812">Transmembrane</keyword>
<keyword evidence="1" id="KW-1133">Transmembrane helix</keyword>
<dbReference type="InterPro" id="IPR058208">
    <property type="entry name" value="PACE"/>
</dbReference>
<accession>A0A1X0ZP31</accession>
<dbReference type="OrthoDB" id="1631120at2"/>
<dbReference type="EMBL" id="NBWC01000043">
    <property type="protein sequence ID" value="ORL59930.1"/>
    <property type="molecule type" value="Genomic_DNA"/>
</dbReference>